<feature type="compositionally biased region" description="Basic and acidic residues" evidence="7">
    <location>
        <begin position="624"/>
        <end position="638"/>
    </location>
</feature>
<evidence type="ECO:0000256" key="6">
    <source>
        <dbReference type="RuleBase" id="RU280814"/>
    </source>
</evidence>
<feature type="transmembrane region" description="Helical" evidence="6">
    <location>
        <begin position="59"/>
        <end position="86"/>
    </location>
</feature>
<comment type="subcellular location">
    <subcellularLocation>
        <location evidence="1 6">Membrane</location>
        <topology evidence="1 6">Multi-pass membrane protein</topology>
    </subcellularLocation>
</comment>
<dbReference type="AlphaFoldDB" id="A0AAN9B2E5"/>
<feature type="transmembrane region" description="Helical" evidence="6">
    <location>
        <begin position="336"/>
        <end position="357"/>
    </location>
</feature>
<feature type="transmembrane region" description="Helical" evidence="6">
    <location>
        <begin position="243"/>
        <end position="263"/>
    </location>
</feature>
<dbReference type="Proteomes" id="UP001374579">
    <property type="component" value="Unassembled WGS sequence"/>
</dbReference>
<feature type="compositionally biased region" description="Polar residues" evidence="7">
    <location>
        <begin position="7"/>
        <end position="19"/>
    </location>
</feature>
<comment type="similarity">
    <text evidence="2 6">Belongs to the anoctamin family.</text>
</comment>
<keyword evidence="4 6" id="KW-1133">Transmembrane helix</keyword>
<evidence type="ECO:0000256" key="5">
    <source>
        <dbReference type="ARBA" id="ARBA00023136"/>
    </source>
</evidence>
<feature type="region of interest" description="Disordered" evidence="7">
    <location>
        <begin position="665"/>
        <end position="714"/>
    </location>
</feature>
<dbReference type="GO" id="GO:0005886">
    <property type="term" value="C:plasma membrane"/>
    <property type="evidence" value="ECO:0007669"/>
    <property type="project" value="TreeGrafter"/>
</dbReference>
<proteinExistence type="inferred from homology"/>
<dbReference type="InterPro" id="IPR049452">
    <property type="entry name" value="Anoctamin_TM"/>
</dbReference>
<feature type="transmembrane region" description="Helical" evidence="6">
    <location>
        <begin position="283"/>
        <end position="304"/>
    </location>
</feature>
<feature type="transmembrane region" description="Helical" evidence="6">
    <location>
        <begin position="481"/>
        <end position="505"/>
    </location>
</feature>
<evidence type="ECO:0000256" key="2">
    <source>
        <dbReference type="ARBA" id="ARBA00009671"/>
    </source>
</evidence>
<feature type="compositionally biased region" description="Basic and acidic residues" evidence="7">
    <location>
        <begin position="20"/>
        <end position="29"/>
    </location>
</feature>
<feature type="compositionally biased region" description="Polar residues" evidence="7">
    <location>
        <begin position="753"/>
        <end position="766"/>
    </location>
</feature>
<feature type="compositionally biased region" description="Basic and acidic residues" evidence="7">
    <location>
        <begin position="582"/>
        <end position="592"/>
    </location>
</feature>
<feature type="transmembrane region" description="Helical" evidence="6">
    <location>
        <begin position="124"/>
        <end position="143"/>
    </location>
</feature>
<evidence type="ECO:0000259" key="8">
    <source>
        <dbReference type="Pfam" id="PF04547"/>
    </source>
</evidence>
<evidence type="ECO:0000256" key="1">
    <source>
        <dbReference type="ARBA" id="ARBA00004141"/>
    </source>
</evidence>
<dbReference type="PANTHER" id="PTHR12308:SF73">
    <property type="entry name" value="ANOCTAMIN"/>
    <property type="match status" value="1"/>
</dbReference>
<dbReference type="GO" id="GO:0005254">
    <property type="term" value="F:chloride channel activity"/>
    <property type="evidence" value="ECO:0007669"/>
    <property type="project" value="TreeGrafter"/>
</dbReference>
<feature type="compositionally biased region" description="Polar residues" evidence="7">
    <location>
        <begin position="674"/>
        <end position="697"/>
    </location>
</feature>
<name>A0AAN9B2E5_9CAEN</name>
<feature type="transmembrane region" description="Helical" evidence="6">
    <location>
        <begin position="434"/>
        <end position="455"/>
    </location>
</feature>
<evidence type="ECO:0000313" key="9">
    <source>
        <dbReference type="EMBL" id="KAK7097648.1"/>
    </source>
</evidence>
<sequence length="766" mass="88100">MHEESSRSSIRGDNFLTDTPRNEDAPLLSDSRKDLDDTWTKPFKFQPLWKIRNYFGERIAFYFAWSGMLCSTLWIPTLFGMCVFFYGMYKSATVREGTSTNGTSIVDSFKDLFGDFKQSFDNDITPYFGLVICVWGTVFLEIWKRKKAELAYEWDVEQFEANEPDRPSFTGTRSKKDPVTEEYVWYYPFKRQFIKFCFSFSVLIMMIAMVLISVVAIITYRVIMDIDYCPNIPAAECLMLTTVLSSVLNAVSILLLSRFYNVLARWLTEWENHRTQTRYDDALIFKLFAFQFVNSYASCFYIAFFRGRFDNVGFVNKAKYTDSCEGSCMTQLSFQVLILMLIKPFPKFFKDIILVWIKKMWRKYPNVCQCLRKLQCCSTTNQVGDGDIEAAVANGKNRARHTQHLQFLKHEHLKPELGDFTLDEYTEKIIQYGFLMLFATSFPLAPLLALLTNMFDLRVDAKRLLWWYRRPIAHVAQDIGMWYQILLFVNFAGVVSNAFLLAFTSTWGASYSTTGKLIIVIAFEHIVFALKYIVSYMIPDTPAHVQLSIRREQYQIQKKMEEPTKDMDYAHLFPVDLIAENGTEHDGGDLSRSRTPSARHPTSPSKKDLTKEAQKKYGLKNTSKQREGSTKTDMRSDDLDASYGGYVDLSEDERRKRLTPTSELWYCGHKSDSDSSNTQLLGQSRTAVAKQPSNTNLSSSRVSRVSASDVKPQGNKLWDSVDEVETQQSAGMRLHSPTYPSANEGTCNLFPNPRNQHQSGNSTTEC</sequence>
<gene>
    <name evidence="9" type="ORF">V1264_004595</name>
</gene>
<dbReference type="PANTHER" id="PTHR12308">
    <property type="entry name" value="ANOCTAMIN"/>
    <property type="match status" value="1"/>
</dbReference>
<keyword evidence="10" id="KW-1185">Reference proteome</keyword>
<keyword evidence="3 6" id="KW-0812">Transmembrane</keyword>
<dbReference type="EMBL" id="JBAMIC010000013">
    <property type="protein sequence ID" value="KAK7097648.1"/>
    <property type="molecule type" value="Genomic_DNA"/>
</dbReference>
<comment type="caution">
    <text evidence="9">The sequence shown here is derived from an EMBL/GenBank/DDBJ whole genome shotgun (WGS) entry which is preliminary data.</text>
</comment>
<evidence type="ECO:0000313" key="10">
    <source>
        <dbReference type="Proteomes" id="UP001374579"/>
    </source>
</evidence>
<feature type="transmembrane region" description="Helical" evidence="6">
    <location>
        <begin position="517"/>
        <end position="538"/>
    </location>
</feature>
<feature type="domain" description="Anoctamin transmembrane" evidence="8">
    <location>
        <begin position="51"/>
        <end position="552"/>
    </location>
</feature>
<reference evidence="9 10" key="1">
    <citation type="submission" date="2024-02" db="EMBL/GenBank/DDBJ databases">
        <title>Chromosome-scale genome assembly of the rough periwinkle Littorina saxatilis.</title>
        <authorList>
            <person name="De Jode A."/>
            <person name="Faria R."/>
            <person name="Formenti G."/>
            <person name="Sims Y."/>
            <person name="Smith T.P."/>
            <person name="Tracey A."/>
            <person name="Wood J.M.D."/>
            <person name="Zagrodzka Z.B."/>
            <person name="Johannesson K."/>
            <person name="Butlin R.K."/>
            <person name="Leder E.H."/>
        </authorList>
    </citation>
    <scope>NUCLEOTIDE SEQUENCE [LARGE SCALE GENOMIC DNA]</scope>
    <source>
        <strain evidence="9">Snail1</strain>
        <tissue evidence="9">Muscle</tissue>
    </source>
</reference>
<comment type="caution">
    <text evidence="6">Lacks conserved residue(s) required for the propagation of feature annotation.</text>
</comment>
<feature type="compositionally biased region" description="Polar residues" evidence="7">
    <location>
        <begin position="593"/>
        <end position="604"/>
    </location>
</feature>
<protein>
    <recommendedName>
        <fullName evidence="6">Anoctamin</fullName>
    </recommendedName>
</protein>
<organism evidence="9 10">
    <name type="scientific">Littorina saxatilis</name>
    <dbReference type="NCBI Taxonomy" id="31220"/>
    <lineage>
        <taxon>Eukaryota</taxon>
        <taxon>Metazoa</taxon>
        <taxon>Spiralia</taxon>
        <taxon>Lophotrochozoa</taxon>
        <taxon>Mollusca</taxon>
        <taxon>Gastropoda</taxon>
        <taxon>Caenogastropoda</taxon>
        <taxon>Littorinimorpha</taxon>
        <taxon>Littorinoidea</taxon>
        <taxon>Littorinidae</taxon>
        <taxon>Littorina</taxon>
    </lineage>
</organism>
<feature type="compositionally biased region" description="Low complexity" evidence="7">
    <location>
        <begin position="698"/>
        <end position="708"/>
    </location>
</feature>
<evidence type="ECO:0000256" key="3">
    <source>
        <dbReference type="ARBA" id="ARBA00022692"/>
    </source>
</evidence>
<feature type="region of interest" description="Disordered" evidence="7">
    <location>
        <begin position="733"/>
        <end position="766"/>
    </location>
</feature>
<evidence type="ECO:0000256" key="7">
    <source>
        <dbReference type="SAM" id="MobiDB-lite"/>
    </source>
</evidence>
<evidence type="ECO:0000256" key="4">
    <source>
        <dbReference type="ARBA" id="ARBA00022989"/>
    </source>
</evidence>
<feature type="transmembrane region" description="Helical" evidence="6">
    <location>
        <begin position="196"/>
        <end position="223"/>
    </location>
</feature>
<dbReference type="Pfam" id="PF04547">
    <property type="entry name" value="Anoctamin"/>
    <property type="match status" value="1"/>
</dbReference>
<keyword evidence="5 6" id="KW-0472">Membrane</keyword>
<feature type="compositionally biased region" description="Basic and acidic residues" evidence="7">
    <location>
        <begin position="605"/>
        <end position="615"/>
    </location>
</feature>
<feature type="region of interest" description="Disordered" evidence="7">
    <location>
        <begin position="1"/>
        <end position="29"/>
    </location>
</feature>
<feature type="region of interest" description="Disordered" evidence="7">
    <location>
        <begin position="582"/>
        <end position="644"/>
    </location>
</feature>
<accession>A0AAN9B2E5</accession>
<dbReference type="InterPro" id="IPR007632">
    <property type="entry name" value="Anoctamin"/>
</dbReference>